<dbReference type="PROSITE" id="PS51898">
    <property type="entry name" value="TYR_RECOMBINASE"/>
    <property type="match status" value="1"/>
</dbReference>
<dbReference type="Pfam" id="PF00589">
    <property type="entry name" value="Phage_integrase"/>
    <property type="match status" value="1"/>
</dbReference>
<dbReference type="SUPFAM" id="SSF56349">
    <property type="entry name" value="DNA breaking-rejoining enzymes"/>
    <property type="match status" value="1"/>
</dbReference>
<protein>
    <submittedName>
        <fullName evidence="5">Tyrosine-type recombinase/integrase</fullName>
    </submittedName>
</protein>
<evidence type="ECO:0000313" key="5">
    <source>
        <dbReference type="EMBL" id="MFC5548157.1"/>
    </source>
</evidence>
<dbReference type="InterPro" id="IPR011010">
    <property type="entry name" value="DNA_brk_join_enz"/>
</dbReference>
<dbReference type="Gene3D" id="1.10.443.10">
    <property type="entry name" value="Intergrase catalytic core"/>
    <property type="match status" value="1"/>
</dbReference>
<comment type="similarity">
    <text evidence="1">Belongs to the 'phage' integrase family.</text>
</comment>
<dbReference type="InterPro" id="IPR002104">
    <property type="entry name" value="Integrase_catalytic"/>
</dbReference>
<dbReference type="PANTHER" id="PTHR30629">
    <property type="entry name" value="PROPHAGE INTEGRASE"/>
    <property type="match status" value="1"/>
</dbReference>
<keyword evidence="3" id="KW-0233">DNA recombination</keyword>
<evidence type="ECO:0000256" key="3">
    <source>
        <dbReference type="ARBA" id="ARBA00023172"/>
    </source>
</evidence>
<evidence type="ECO:0000256" key="2">
    <source>
        <dbReference type="ARBA" id="ARBA00022908"/>
    </source>
</evidence>
<gene>
    <name evidence="5" type="ORF">ACFPO9_06475</name>
</gene>
<keyword evidence="6" id="KW-1185">Reference proteome</keyword>
<dbReference type="PANTHER" id="PTHR30629:SF2">
    <property type="entry name" value="PROPHAGE INTEGRASE INTS-RELATED"/>
    <property type="match status" value="1"/>
</dbReference>
<proteinExistence type="inferred from homology"/>
<dbReference type="InterPro" id="IPR038488">
    <property type="entry name" value="Integrase_DNA-bd_sf"/>
</dbReference>
<feature type="domain" description="Tyr recombinase" evidence="4">
    <location>
        <begin position="224"/>
        <end position="418"/>
    </location>
</feature>
<dbReference type="InterPro" id="IPR050808">
    <property type="entry name" value="Phage_Integrase"/>
</dbReference>
<dbReference type="Pfam" id="PF13356">
    <property type="entry name" value="Arm-DNA-bind_3"/>
    <property type="match status" value="1"/>
</dbReference>
<accession>A0ABW0RTY5</accession>
<dbReference type="RefSeq" id="WP_379768610.1">
    <property type="nucleotide sequence ID" value="NZ_JBHSMZ010000004.1"/>
</dbReference>
<sequence>MPFDAREAKLLEPGQHFTISECPGLRFEVSTSARSFIYRYKSPVDQRMRQVKIGEWPKTSISAATVEWEKLRDIRAAGRDPAVERRTNRLREKEERMAAREAASRQLTVRRLCNLYLEGHVDRNRNEKSAAETRRTLQKVLNDHPDFAELDPAMVNRAKAFATLEHYLDIPVQAGRIRAEFGAVWDYGHDAGRLDEEVPNWWRQIMRGKLRSKGHIREGVAIGTAKRVLKPDEIGTLLRWLPNFSRLVEDVVTLYMWTCTRGSEILAMERCDISREGDTLWWTIPKAKTKNSRRDGATDLRVPLVGRAEAIVKRRVELVKDGYLFPSDGRSGHVEQKTISAMVWMHQPYAKVRPEYERARLPVSHWSVHDLRRTGRTQLAVLSCPDEIAEAVLGHMPGGIVGVYNLHRYDKERREWLTRLSDHYEALSKTR</sequence>
<evidence type="ECO:0000259" key="4">
    <source>
        <dbReference type="PROSITE" id="PS51898"/>
    </source>
</evidence>
<evidence type="ECO:0000256" key="1">
    <source>
        <dbReference type="ARBA" id="ARBA00008857"/>
    </source>
</evidence>
<name>A0ABW0RTY5_9BURK</name>
<dbReference type="InterPro" id="IPR025166">
    <property type="entry name" value="Integrase_DNA_bind_dom"/>
</dbReference>
<dbReference type="InterPro" id="IPR013762">
    <property type="entry name" value="Integrase-like_cat_sf"/>
</dbReference>
<evidence type="ECO:0000313" key="6">
    <source>
        <dbReference type="Proteomes" id="UP001596086"/>
    </source>
</evidence>
<keyword evidence="2" id="KW-0229">DNA integration</keyword>
<dbReference type="Proteomes" id="UP001596086">
    <property type="component" value="Unassembled WGS sequence"/>
</dbReference>
<organism evidence="5 6">
    <name type="scientific">Massilia aerilata</name>
    <dbReference type="NCBI Taxonomy" id="453817"/>
    <lineage>
        <taxon>Bacteria</taxon>
        <taxon>Pseudomonadati</taxon>
        <taxon>Pseudomonadota</taxon>
        <taxon>Betaproteobacteria</taxon>
        <taxon>Burkholderiales</taxon>
        <taxon>Oxalobacteraceae</taxon>
        <taxon>Telluria group</taxon>
        <taxon>Massilia</taxon>
    </lineage>
</organism>
<comment type="caution">
    <text evidence="5">The sequence shown here is derived from an EMBL/GenBank/DDBJ whole genome shotgun (WGS) entry which is preliminary data.</text>
</comment>
<dbReference type="EMBL" id="JBHSMZ010000004">
    <property type="protein sequence ID" value="MFC5548157.1"/>
    <property type="molecule type" value="Genomic_DNA"/>
</dbReference>
<dbReference type="Gene3D" id="3.30.160.390">
    <property type="entry name" value="Integrase, DNA-binding domain"/>
    <property type="match status" value="1"/>
</dbReference>
<reference evidence="6" key="1">
    <citation type="journal article" date="2019" name="Int. J. Syst. Evol. Microbiol.">
        <title>The Global Catalogue of Microorganisms (GCM) 10K type strain sequencing project: providing services to taxonomists for standard genome sequencing and annotation.</title>
        <authorList>
            <consortium name="The Broad Institute Genomics Platform"/>
            <consortium name="The Broad Institute Genome Sequencing Center for Infectious Disease"/>
            <person name="Wu L."/>
            <person name="Ma J."/>
        </authorList>
    </citation>
    <scope>NUCLEOTIDE SEQUENCE [LARGE SCALE GENOMIC DNA]</scope>
    <source>
        <strain evidence="6">CGMCC 4.5798</strain>
    </source>
</reference>